<dbReference type="GO" id="GO:0071555">
    <property type="term" value="P:cell wall organization"/>
    <property type="evidence" value="ECO:0007669"/>
    <property type="project" value="UniProtKB-KW"/>
</dbReference>
<dbReference type="Pfam" id="PF01225">
    <property type="entry name" value="Mur_ligase"/>
    <property type="match status" value="1"/>
</dbReference>
<evidence type="ECO:0000256" key="7">
    <source>
        <dbReference type="ARBA" id="ARBA00022984"/>
    </source>
</evidence>
<dbReference type="GO" id="GO:0008360">
    <property type="term" value="P:regulation of cell shape"/>
    <property type="evidence" value="ECO:0007669"/>
    <property type="project" value="UniProtKB-KW"/>
</dbReference>
<keyword evidence="3 10" id="KW-0132">Cell division</keyword>
<dbReference type="InterPro" id="IPR035911">
    <property type="entry name" value="MurE/MurF_N"/>
</dbReference>
<evidence type="ECO:0000259" key="14">
    <source>
        <dbReference type="Pfam" id="PF08245"/>
    </source>
</evidence>
<evidence type="ECO:0000256" key="10">
    <source>
        <dbReference type="HAMAP-Rule" id="MF_02019"/>
    </source>
</evidence>
<dbReference type="Pfam" id="PF02875">
    <property type="entry name" value="Mur_ligase_C"/>
    <property type="match status" value="1"/>
</dbReference>
<dbReference type="PANTHER" id="PTHR43024:SF1">
    <property type="entry name" value="UDP-N-ACETYLMURAMOYL-TRIPEPTIDE--D-ALANYL-D-ALANINE LIGASE"/>
    <property type="match status" value="1"/>
</dbReference>
<dbReference type="GO" id="GO:0009252">
    <property type="term" value="P:peptidoglycan biosynthetic process"/>
    <property type="evidence" value="ECO:0007669"/>
    <property type="project" value="UniProtKB-UniRule"/>
</dbReference>
<comment type="catalytic activity">
    <reaction evidence="10 11">
        <text>D-alanyl-D-alanine + UDP-N-acetyl-alpha-D-muramoyl-L-alanyl-gamma-D-glutamyl-meso-2,6-diaminopimelate + ATP = UDP-N-acetyl-alpha-D-muramoyl-L-alanyl-gamma-D-glutamyl-meso-2,6-diaminopimeloyl-D-alanyl-D-alanine + ADP + phosphate + H(+)</text>
        <dbReference type="Rhea" id="RHEA:28374"/>
        <dbReference type="ChEBI" id="CHEBI:15378"/>
        <dbReference type="ChEBI" id="CHEBI:30616"/>
        <dbReference type="ChEBI" id="CHEBI:43474"/>
        <dbReference type="ChEBI" id="CHEBI:57822"/>
        <dbReference type="ChEBI" id="CHEBI:61386"/>
        <dbReference type="ChEBI" id="CHEBI:83905"/>
        <dbReference type="ChEBI" id="CHEBI:456216"/>
        <dbReference type="EC" id="6.3.2.10"/>
    </reaction>
</comment>
<dbReference type="SUPFAM" id="SSF53623">
    <property type="entry name" value="MurD-like peptide ligases, catalytic domain"/>
    <property type="match status" value="1"/>
</dbReference>
<dbReference type="RefSeq" id="WP_284350933.1">
    <property type="nucleotide sequence ID" value="NZ_BRXS01000004.1"/>
</dbReference>
<evidence type="ECO:0000256" key="9">
    <source>
        <dbReference type="ARBA" id="ARBA00023316"/>
    </source>
</evidence>
<keyword evidence="9 10" id="KW-0961">Cell wall biogenesis/degradation</keyword>
<protein>
    <recommendedName>
        <fullName evidence="10 11">UDP-N-acetylmuramoyl-tripeptide--D-alanyl-D-alanine ligase</fullName>
        <ecNumber evidence="10 11">6.3.2.10</ecNumber>
    </recommendedName>
    <alternativeName>
        <fullName evidence="10">D-alanyl-D-alanine-adding enzyme</fullName>
    </alternativeName>
</protein>
<dbReference type="GO" id="GO:0005524">
    <property type="term" value="F:ATP binding"/>
    <property type="evidence" value="ECO:0007669"/>
    <property type="project" value="UniProtKB-UniRule"/>
</dbReference>
<keyword evidence="7 10" id="KW-0573">Peptidoglycan synthesis</keyword>
<dbReference type="InterPro" id="IPR036565">
    <property type="entry name" value="Mur-like_cat_sf"/>
</dbReference>
<accession>A0AA37QIL4</accession>
<evidence type="ECO:0000256" key="5">
    <source>
        <dbReference type="ARBA" id="ARBA00022840"/>
    </source>
</evidence>
<dbReference type="InterPro" id="IPR013221">
    <property type="entry name" value="Mur_ligase_cen"/>
</dbReference>
<feature type="domain" description="Mur ligase C-terminal" evidence="13">
    <location>
        <begin position="333"/>
        <end position="445"/>
    </location>
</feature>
<evidence type="ECO:0000256" key="11">
    <source>
        <dbReference type="RuleBase" id="RU004136"/>
    </source>
</evidence>
<evidence type="ECO:0000256" key="3">
    <source>
        <dbReference type="ARBA" id="ARBA00022618"/>
    </source>
</evidence>
<dbReference type="PANTHER" id="PTHR43024">
    <property type="entry name" value="UDP-N-ACETYLMURAMOYL-TRIPEPTIDE--D-ALANYL-D-ALANINE LIGASE"/>
    <property type="match status" value="1"/>
</dbReference>
<reference evidence="15" key="1">
    <citation type="submission" date="2022-08" db="EMBL/GenBank/DDBJ databases">
        <title>Draft genome sequencing of Roseisolibacter agri AW1220.</title>
        <authorList>
            <person name="Tobiishi Y."/>
            <person name="Tonouchi A."/>
        </authorList>
    </citation>
    <scope>NUCLEOTIDE SEQUENCE</scope>
    <source>
        <strain evidence="15">AW1220</strain>
    </source>
</reference>
<feature type="domain" description="Mur ligase N-terminal catalytic" evidence="12">
    <location>
        <begin position="41"/>
        <end position="110"/>
    </location>
</feature>
<dbReference type="Proteomes" id="UP001161325">
    <property type="component" value="Unassembled WGS sequence"/>
</dbReference>
<dbReference type="GO" id="GO:0047480">
    <property type="term" value="F:UDP-N-acetylmuramoyl-tripeptide-D-alanyl-D-alanine ligase activity"/>
    <property type="evidence" value="ECO:0007669"/>
    <property type="project" value="UniProtKB-UniRule"/>
</dbReference>
<organism evidence="15 16">
    <name type="scientific">Roseisolibacter agri</name>
    <dbReference type="NCBI Taxonomy" id="2014610"/>
    <lineage>
        <taxon>Bacteria</taxon>
        <taxon>Pseudomonadati</taxon>
        <taxon>Gemmatimonadota</taxon>
        <taxon>Gemmatimonadia</taxon>
        <taxon>Gemmatimonadales</taxon>
        <taxon>Gemmatimonadaceae</taxon>
        <taxon>Roseisolibacter</taxon>
    </lineage>
</organism>
<feature type="domain" description="Mur ligase central" evidence="14">
    <location>
        <begin position="122"/>
        <end position="301"/>
    </location>
</feature>
<dbReference type="GO" id="GO:0051301">
    <property type="term" value="P:cell division"/>
    <property type="evidence" value="ECO:0007669"/>
    <property type="project" value="UniProtKB-KW"/>
</dbReference>
<dbReference type="NCBIfam" id="TIGR01143">
    <property type="entry name" value="murF"/>
    <property type="match status" value="1"/>
</dbReference>
<dbReference type="EC" id="6.3.2.10" evidence="10 11"/>
<keyword evidence="2 10" id="KW-0436">Ligase</keyword>
<comment type="pathway">
    <text evidence="10 11">Cell wall biogenesis; peptidoglycan biosynthesis.</text>
</comment>
<keyword evidence="1 10" id="KW-0963">Cytoplasm</keyword>
<dbReference type="SUPFAM" id="SSF53244">
    <property type="entry name" value="MurD-like peptide ligases, peptide-binding domain"/>
    <property type="match status" value="1"/>
</dbReference>
<dbReference type="InterPro" id="IPR051046">
    <property type="entry name" value="MurCDEF_CellWall_CoF430Synth"/>
</dbReference>
<keyword evidence="16" id="KW-1185">Reference proteome</keyword>
<evidence type="ECO:0000313" key="16">
    <source>
        <dbReference type="Proteomes" id="UP001161325"/>
    </source>
</evidence>
<dbReference type="InterPro" id="IPR004101">
    <property type="entry name" value="Mur_ligase_C"/>
</dbReference>
<dbReference type="GO" id="GO:0005737">
    <property type="term" value="C:cytoplasm"/>
    <property type="evidence" value="ECO:0007669"/>
    <property type="project" value="UniProtKB-SubCell"/>
</dbReference>
<dbReference type="AlphaFoldDB" id="A0AA37QIL4"/>
<dbReference type="InterPro" id="IPR005863">
    <property type="entry name" value="UDP-N-AcMur_synth"/>
</dbReference>
<comment type="caution">
    <text evidence="15">The sequence shown here is derived from an EMBL/GenBank/DDBJ whole genome shotgun (WGS) entry which is preliminary data.</text>
</comment>
<comment type="function">
    <text evidence="10 11">Involved in cell wall formation. Catalyzes the final step in the synthesis of UDP-N-acetylmuramoyl-pentapeptide, the precursor of murein.</text>
</comment>
<sequence>MSTPLPDTGAFPFWTLDRVADALQGELSGAVPRGPTALRAVATDTRALRGGELFVALRGENFDAHDFLADAVKAGAAALVVHDAARAAGLGVPAFEVRDTLHALGLLGRHWRRTWKGLVVGVAGSNGKTSTKELLRAALGAARTVHATTGNLNNLVGVPLTLLAIPPATEIAIVEMGTNMPGEIRQLRAIVEPEIVVLTSIGEEHLEGLGDLAGVLREESDAFDGAALAITPADQPEVATAAQSRARQVTSAGLDEGDLRAERWAMDGDGAGVLTVDGVEVRTPLRGAHNLRNTMLALAAARAVGIPLDVAARGLAAMPVPSMRSAWTPLGRATLVNDAYNANPGSTRAALEMLANAGAGRQRVAVLGSMRELGAQADRLHAELARDALARGLEVVAGVGDFATALLAAAPGDPRVVAAPDVEELWPLLAPRLAPDAMILLKASRGVRLERLVPHLEAWAGVTADAAAPAAASH</sequence>
<keyword evidence="5 10" id="KW-0067">ATP-binding</keyword>
<evidence type="ECO:0000256" key="8">
    <source>
        <dbReference type="ARBA" id="ARBA00023306"/>
    </source>
</evidence>
<evidence type="ECO:0000256" key="2">
    <source>
        <dbReference type="ARBA" id="ARBA00022598"/>
    </source>
</evidence>
<dbReference type="Gene3D" id="3.90.190.20">
    <property type="entry name" value="Mur ligase, C-terminal domain"/>
    <property type="match status" value="1"/>
</dbReference>
<dbReference type="HAMAP" id="MF_02019">
    <property type="entry name" value="MurF"/>
    <property type="match status" value="1"/>
</dbReference>
<dbReference type="Pfam" id="PF08245">
    <property type="entry name" value="Mur_ligase_M"/>
    <property type="match status" value="1"/>
</dbReference>
<proteinExistence type="inferred from homology"/>
<evidence type="ECO:0000259" key="13">
    <source>
        <dbReference type="Pfam" id="PF02875"/>
    </source>
</evidence>
<evidence type="ECO:0000259" key="12">
    <source>
        <dbReference type="Pfam" id="PF01225"/>
    </source>
</evidence>
<dbReference type="Gene3D" id="3.40.1190.10">
    <property type="entry name" value="Mur-like, catalytic domain"/>
    <property type="match status" value="1"/>
</dbReference>
<dbReference type="InterPro" id="IPR000713">
    <property type="entry name" value="Mur_ligase_N"/>
</dbReference>
<dbReference type="InterPro" id="IPR036615">
    <property type="entry name" value="Mur_ligase_C_dom_sf"/>
</dbReference>
<gene>
    <name evidence="10 15" type="primary">murF</name>
    <name evidence="15" type="ORF">rosag_29960</name>
</gene>
<evidence type="ECO:0000256" key="6">
    <source>
        <dbReference type="ARBA" id="ARBA00022960"/>
    </source>
</evidence>
<evidence type="ECO:0000256" key="4">
    <source>
        <dbReference type="ARBA" id="ARBA00022741"/>
    </source>
</evidence>
<dbReference type="SUPFAM" id="SSF63418">
    <property type="entry name" value="MurE/MurF N-terminal domain"/>
    <property type="match status" value="1"/>
</dbReference>
<evidence type="ECO:0000256" key="1">
    <source>
        <dbReference type="ARBA" id="ARBA00022490"/>
    </source>
</evidence>
<dbReference type="Gene3D" id="3.40.1390.10">
    <property type="entry name" value="MurE/MurF, N-terminal domain"/>
    <property type="match status" value="1"/>
</dbReference>
<keyword evidence="6 10" id="KW-0133">Cell shape</keyword>
<name>A0AA37QIL4_9BACT</name>
<comment type="subcellular location">
    <subcellularLocation>
        <location evidence="10 11">Cytoplasm</location>
    </subcellularLocation>
</comment>
<evidence type="ECO:0000313" key="15">
    <source>
        <dbReference type="EMBL" id="GLC26483.1"/>
    </source>
</evidence>
<comment type="similarity">
    <text evidence="10">Belongs to the MurCDEF family. MurF subfamily.</text>
</comment>
<keyword evidence="4 10" id="KW-0547">Nucleotide-binding</keyword>
<feature type="binding site" evidence="10">
    <location>
        <begin position="124"/>
        <end position="130"/>
    </location>
    <ligand>
        <name>ATP</name>
        <dbReference type="ChEBI" id="CHEBI:30616"/>
    </ligand>
</feature>
<keyword evidence="8 10" id="KW-0131">Cell cycle</keyword>
<dbReference type="EMBL" id="BRXS01000004">
    <property type="protein sequence ID" value="GLC26483.1"/>
    <property type="molecule type" value="Genomic_DNA"/>
</dbReference>